<sequence>MKYPHSPKPLKNSNLLTVGTIQRNLWIASNTIIYVRGGNVQGGRISVKANDTQHLMAFNHDSGYRTGNDWVLIITDTPTNYTQDNLK</sequence>
<comment type="caution">
    <text evidence="1">The sequence shown here is derived from an EMBL/GenBank/DDBJ whole genome shotgun (WGS) entry which is preliminary data.</text>
</comment>
<organism evidence="1">
    <name type="scientific">termite gut metagenome</name>
    <dbReference type="NCBI Taxonomy" id="433724"/>
    <lineage>
        <taxon>unclassified sequences</taxon>
        <taxon>metagenomes</taxon>
        <taxon>organismal metagenomes</taxon>
    </lineage>
</organism>
<gene>
    <name evidence="1" type="ORF">EZS27_000422</name>
</gene>
<reference evidence="1" key="1">
    <citation type="submission" date="2019-03" db="EMBL/GenBank/DDBJ databases">
        <title>Single cell metagenomics reveals metabolic interactions within the superorganism composed of flagellate Streblomastix strix and complex community of Bacteroidetes bacteria on its surface.</title>
        <authorList>
            <person name="Treitli S.C."/>
            <person name="Kolisko M."/>
            <person name="Husnik F."/>
            <person name="Keeling P."/>
            <person name="Hampl V."/>
        </authorList>
    </citation>
    <scope>NUCLEOTIDE SEQUENCE</scope>
    <source>
        <strain evidence="1">STM</strain>
    </source>
</reference>
<proteinExistence type="predicted"/>
<evidence type="ECO:0000313" key="1">
    <source>
        <dbReference type="EMBL" id="KAA6352240.1"/>
    </source>
</evidence>
<dbReference type="EMBL" id="SNRY01000004">
    <property type="protein sequence ID" value="KAA6352240.1"/>
    <property type="molecule type" value="Genomic_DNA"/>
</dbReference>
<name>A0A5J4T444_9ZZZZ</name>
<protein>
    <submittedName>
        <fullName evidence="1">Uncharacterized protein</fullName>
    </submittedName>
</protein>
<accession>A0A5J4T444</accession>
<dbReference type="AlphaFoldDB" id="A0A5J4T444"/>